<dbReference type="PANTHER" id="PTHR39550:SF1">
    <property type="entry name" value="SLL0658 PROTEIN"/>
    <property type="match status" value="1"/>
</dbReference>
<sequence>MARIVVVDSSPLIGLAIVDGLEWLPKLFDKVFMLESVKQEVLPGKAAPGEPAIAQALTTEWIKVWPEPIASQLEIDLDPGETDCINICLSNPDKVLLIMDERAGRAVAKEKGLRVIGTAAIIGLAKKQGLIPSARAIFEVLHRSDFRISAAVINQILLSVNE</sequence>
<accession>A0A177M9U9</accession>
<keyword evidence="1" id="KW-0238">DNA-binding</keyword>
<dbReference type="InterPro" id="IPR021799">
    <property type="entry name" value="PIN-like_prokaryotic"/>
</dbReference>
<dbReference type="OrthoDB" id="556724at2"/>
<dbReference type="GO" id="GO:0003677">
    <property type="term" value="F:DNA binding"/>
    <property type="evidence" value="ECO:0007669"/>
    <property type="project" value="UniProtKB-KW"/>
</dbReference>
<gene>
    <name evidence="1" type="ORF">A1332_16970</name>
</gene>
<proteinExistence type="predicted"/>
<dbReference type="RefSeq" id="WP_064009397.1">
    <property type="nucleotide sequence ID" value="NZ_LUUG01000088.1"/>
</dbReference>
<dbReference type="Proteomes" id="UP000078090">
    <property type="component" value="Unassembled WGS sequence"/>
</dbReference>
<evidence type="ECO:0000313" key="2">
    <source>
        <dbReference type="Proteomes" id="UP000078090"/>
    </source>
</evidence>
<organism evidence="1 2">
    <name type="scientific">Methylomonas methanica</name>
    <dbReference type="NCBI Taxonomy" id="421"/>
    <lineage>
        <taxon>Bacteria</taxon>
        <taxon>Pseudomonadati</taxon>
        <taxon>Pseudomonadota</taxon>
        <taxon>Gammaproteobacteria</taxon>
        <taxon>Methylococcales</taxon>
        <taxon>Methylococcaceae</taxon>
        <taxon>Methylomonas</taxon>
    </lineage>
</organism>
<dbReference type="AlphaFoldDB" id="A0A177M9U9"/>
<dbReference type="EMBL" id="LUUG01000088">
    <property type="protein sequence ID" value="OAI01579.1"/>
    <property type="molecule type" value="Genomic_DNA"/>
</dbReference>
<dbReference type="PANTHER" id="PTHR39550">
    <property type="entry name" value="SLL0658 PROTEIN"/>
    <property type="match status" value="1"/>
</dbReference>
<dbReference type="Pfam" id="PF11848">
    <property type="entry name" value="DUF3368"/>
    <property type="match status" value="1"/>
</dbReference>
<name>A0A177M9U9_METMH</name>
<comment type="caution">
    <text evidence="1">The sequence shown here is derived from an EMBL/GenBank/DDBJ whole genome shotgun (WGS) entry which is preliminary data.</text>
</comment>
<protein>
    <submittedName>
        <fullName evidence="1">DNA-binding protein</fullName>
    </submittedName>
</protein>
<reference evidence="1 2" key="1">
    <citation type="submission" date="2016-03" db="EMBL/GenBank/DDBJ databases">
        <authorList>
            <person name="Ploux O."/>
        </authorList>
    </citation>
    <scope>NUCLEOTIDE SEQUENCE [LARGE SCALE GENOMIC DNA]</scope>
    <source>
        <strain evidence="1 2">R-45363</strain>
    </source>
</reference>
<evidence type="ECO:0000313" key="1">
    <source>
        <dbReference type="EMBL" id="OAI01579.1"/>
    </source>
</evidence>